<dbReference type="RefSeq" id="WP_012547517.1">
    <property type="nucleotide sequence ID" value="NC_011297.1"/>
</dbReference>
<organism evidence="1 2">
    <name type="scientific">Dictyoglomus thermophilum (strain ATCC 35947 / DSM 3960 / H-6-12)</name>
    <dbReference type="NCBI Taxonomy" id="309799"/>
    <lineage>
        <taxon>Bacteria</taxon>
        <taxon>Pseudomonadati</taxon>
        <taxon>Dictyoglomota</taxon>
        <taxon>Dictyoglomia</taxon>
        <taxon>Dictyoglomales</taxon>
        <taxon>Dictyoglomaceae</taxon>
        <taxon>Dictyoglomus</taxon>
    </lineage>
</organism>
<evidence type="ECO:0000313" key="1">
    <source>
        <dbReference type="EMBL" id="ACI18885.1"/>
    </source>
</evidence>
<evidence type="ECO:0000313" key="2">
    <source>
        <dbReference type="Proteomes" id="UP000001733"/>
    </source>
</evidence>
<dbReference type="STRING" id="309799.DICTH_0260"/>
<evidence type="ECO:0008006" key="3">
    <source>
        <dbReference type="Google" id="ProtNLM"/>
    </source>
</evidence>
<sequence length="372" mass="44366">MGNSKEELIEKLISEILRVIKEGIFNENIIRYRELLYILGHLLHEKGFLKRNTEEERSILEEAINQLAQKYGDTSEKFLDNIYDKVLDELKEVRRTEPEFQSFFVLFTYNLSEEDMQLLSGVKFMQIPIEIVKFDDYRFILNHCQSFVKYSGRYYNDFWVKIKVKAHSINEALKCGWRYAENLRSLANFFLTKNTYALYQFPPQPLSVILPSKFYFVLDDNEKYCTHGLNSGEYEFRTTYLNVDKMREVIDFVNKFDDFQEEKIKEILLECIWLYCIALDLTGVDYPYSYGLLWSVIEKIVKKIFGENKKFISFLKSLYHNDNILSELINALWKKRNLFAHEGTILDVELEDMNWVRLIVCDLINKAISKYF</sequence>
<dbReference type="Proteomes" id="UP000001733">
    <property type="component" value="Chromosome"/>
</dbReference>
<keyword evidence="2" id="KW-1185">Reference proteome</keyword>
<proteinExistence type="predicted"/>
<name>B5YC35_DICT6</name>
<dbReference type="EMBL" id="CP001146">
    <property type="protein sequence ID" value="ACI18885.1"/>
    <property type="molecule type" value="Genomic_DNA"/>
</dbReference>
<reference evidence="1 2" key="1">
    <citation type="journal article" date="2014" name="Genome Announc.">
        <title>Complete Genome Sequence of the Extreme Thermophile Dictyoglomus thermophilum H-6-12.</title>
        <authorList>
            <person name="Coil D.A."/>
            <person name="Badger J.H."/>
            <person name="Forberger H.C."/>
            <person name="Riggs F."/>
            <person name="Madupu R."/>
            <person name="Fedorova N."/>
            <person name="Ward N."/>
            <person name="Robb F.T."/>
            <person name="Eisen J.A."/>
        </authorList>
    </citation>
    <scope>NUCLEOTIDE SEQUENCE [LARGE SCALE GENOMIC DNA]</scope>
    <source>
        <strain evidence="2">ATCC 35947 / DSM 3960 / H-6-12</strain>
    </source>
</reference>
<protein>
    <recommendedName>
        <fullName evidence="3">Apea-like HEPN domain-containing protein</fullName>
    </recommendedName>
</protein>
<gene>
    <name evidence="1" type="ordered locus">DICTH_0260</name>
</gene>
<dbReference type="KEGG" id="dth:DICTH_0260"/>
<dbReference type="AlphaFoldDB" id="B5YC35"/>
<dbReference type="PaxDb" id="309799-DICTH_0260"/>
<dbReference type="HOGENOM" id="CLU_743424_0_0_0"/>
<accession>B5YC35</accession>